<dbReference type="InterPro" id="IPR007214">
    <property type="entry name" value="YbaK/aa-tRNA-synth-assoc-dom"/>
</dbReference>
<dbReference type="SUPFAM" id="SSF55826">
    <property type="entry name" value="YbaK/ProRS associated domain"/>
    <property type="match status" value="1"/>
</dbReference>
<dbReference type="InterPro" id="IPR002314">
    <property type="entry name" value="aa-tRNA-synt_IIb"/>
</dbReference>
<comment type="subcellular location">
    <subcellularLocation>
        <location evidence="1 12">Cytoplasm</location>
    </subcellularLocation>
</comment>
<organism evidence="14 15">
    <name type="scientific">Caloramator mitchellensis</name>
    <dbReference type="NCBI Taxonomy" id="908809"/>
    <lineage>
        <taxon>Bacteria</taxon>
        <taxon>Bacillati</taxon>
        <taxon>Bacillota</taxon>
        <taxon>Clostridia</taxon>
        <taxon>Eubacteriales</taxon>
        <taxon>Clostridiaceae</taxon>
        <taxon>Caloramator</taxon>
    </lineage>
</organism>
<evidence type="ECO:0000256" key="1">
    <source>
        <dbReference type="ARBA" id="ARBA00004496"/>
    </source>
</evidence>
<dbReference type="InterPro" id="IPR045864">
    <property type="entry name" value="aa-tRNA-synth_II/BPL/LPL"/>
</dbReference>
<dbReference type="PANTHER" id="PTHR42753">
    <property type="entry name" value="MITOCHONDRIAL RIBOSOME PROTEIN L39/PROLYL-TRNA LIGASE FAMILY MEMBER"/>
    <property type="match status" value="1"/>
</dbReference>
<dbReference type="Gene3D" id="3.40.50.800">
    <property type="entry name" value="Anticodon-binding domain"/>
    <property type="match status" value="1"/>
</dbReference>
<dbReference type="FunFam" id="3.30.930.10:FF:000066">
    <property type="entry name" value="Proline--tRNA ligase"/>
    <property type="match status" value="1"/>
</dbReference>
<dbReference type="Gene3D" id="3.30.930.10">
    <property type="entry name" value="Bira Bifunctional Protein, Domain 2"/>
    <property type="match status" value="2"/>
</dbReference>
<keyword evidence="7 12" id="KW-0648">Protein biosynthesis</keyword>
<keyword evidence="3 12" id="KW-0963">Cytoplasm</keyword>
<dbReference type="GO" id="GO:0002161">
    <property type="term" value="F:aminoacyl-tRNA deacylase activity"/>
    <property type="evidence" value="ECO:0007669"/>
    <property type="project" value="InterPro"/>
</dbReference>
<dbReference type="GO" id="GO:0005524">
    <property type="term" value="F:ATP binding"/>
    <property type="evidence" value="ECO:0007669"/>
    <property type="project" value="UniProtKB-UniRule"/>
</dbReference>
<keyword evidence="6 12" id="KW-0067">ATP-binding</keyword>
<dbReference type="Pfam" id="PF04073">
    <property type="entry name" value="tRNA_edit"/>
    <property type="match status" value="1"/>
</dbReference>
<name>A0A0R3JS98_CALMK</name>
<dbReference type="FunFam" id="3.30.930.10:FF:000065">
    <property type="entry name" value="Proline--tRNA ligase"/>
    <property type="match status" value="1"/>
</dbReference>
<dbReference type="Pfam" id="PF03129">
    <property type="entry name" value="HGTP_anticodon"/>
    <property type="match status" value="1"/>
</dbReference>
<dbReference type="InterPro" id="IPR023717">
    <property type="entry name" value="Pro-tRNA-Synthase_IIa_type1"/>
</dbReference>
<dbReference type="CDD" id="cd04334">
    <property type="entry name" value="ProRS-INS"/>
    <property type="match status" value="1"/>
</dbReference>
<dbReference type="GO" id="GO:0004827">
    <property type="term" value="F:proline-tRNA ligase activity"/>
    <property type="evidence" value="ECO:0007669"/>
    <property type="project" value="UniProtKB-UniRule"/>
</dbReference>
<dbReference type="InterPro" id="IPR050062">
    <property type="entry name" value="Pro-tRNA_synthetase"/>
</dbReference>
<dbReference type="OrthoDB" id="9809052at2"/>
<dbReference type="NCBIfam" id="TIGR00409">
    <property type="entry name" value="proS_fam_II"/>
    <property type="match status" value="1"/>
</dbReference>
<keyword evidence="8 12" id="KW-0030">Aminoacyl-tRNA synthetase</keyword>
<dbReference type="STRING" id="908809.ABG79_01772"/>
<dbReference type="CDD" id="cd00861">
    <property type="entry name" value="ProRS_anticodon_short"/>
    <property type="match status" value="1"/>
</dbReference>
<dbReference type="InterPro" id="IPR044140">
    <property type="entry name" value="ProRS_anticodon_short"/>
</dbReference>
<dbReference type="PATRIC" id="fig|908809.3.peg.1772"/>
<dbReference type="FunFam" id="3.40.50.800:FF:000011">
    <property type="entry name" value="Proline--tRNA ligase"/>
    <property type="match status" value="1"/>
</dbReference>
<keyword evidence="5 12" id="KW-0547">Nucleotide-binding</keyword>
<dbReference type="AlphaFoldDB" id="A0A0R3JS98"/>
<dbReference type="InterPro" id="IPR004154">
    <property type="entry name" value="Anticodon-bd"/>
</dbReference>
<evidence type="ECO:0000313" key="14">
    <source>
        <dbReference type="EMBL" id="KRQ86391.1"/>
    </source>
</evidence>
<dbReference type="GO" id="GO:0005829">
    <property type="term" value="C:cytosol"/>
    <property type="evidence" value="ECO:0007669"/>
    <property type="project" value="TreeGrafter"/>
</dbReference>
<proteinExistence type="inferred from homology"/>
<evidence type="ECO:0000256" key="5">
    <source>
        <dbReference type="ARBA" id="ARBA00022741"/>
    </source>
</evidence>
<accession>A0A0R3JS98</accession>
<dbReference type="PIRSF" id="PIRSF001535">
    <property type="entry name" value="ProRS_1"/>
    <property type="match status" value="1"/>
</dbReference>
<evidence type="ECO:0000313" key="15">
    <source>
        <dbReference type="Proteomes" id="UP000052015"/>
    </source>
</evidence>
<keyword evidence="4 12" id="KW-0436">Ligase</keyword>
<dbReference type="HAMAP" id="MF_01569">
    <property type="entry name" value="Pro_tRNA_synth_type1"/>
    <property type="match status" value="1"/>
</dbReference>
<dbReference type="InterPro" id="IPR036621">
    <property type="entry name" value="Anticodon-bd_dom_sf"/>
</dbReference>
<dbReference type="InterPro" id="IPR033730">
    <property type="entry name" value="ProRS_core_prok"/>
</dbReference>
<dbReference type="InterPro" id="IPR006195">
    <property type="entry name" value="aa-tRNA-synth_II"/>
</dbReference>
<dbReference type="PANTHER" id="PTHR42753:SF2">
    <property type="entry name" value="PROLINE--TRNA LIGASE"/>
    <property type="match status" value="1"/>
</dbReference>
<evidence type="ECO:0000256" key="7">
    <source>
        <dbReference type="ARBA" id="ARBA00022917"/>
    </source>
</evidence>
<dbReference type="InterPro" id="IPR002316">
    <property type="entry name" value="Pro-tRNA-ligase_IIa"/>
</dbReference>
<evidence type="ECO:0000256" key="10">
    <source>
        <dbReference type="ARBA" id="ARBA00053664"/>
    </source>
</evidence>
<dbReference type="Pfam" id="PF00587">
    <property type="entry name" value="tRNA-synt_2b"/>
    <property type="match status" value="1"/>
</dbReference>
<evidence type="ECO:0000256" key="11">
    <source>
        <dbReference type="ARBA" id="ARBA00060755"/>
    </source>
</evidence>
<evidence type="ECO:0000256" key="6">
    <source>
        <dbReference type="ARBA" id="ARBA00022840"/>
    </source>
</evidence>
<dbReference type="GO" id="GO:0016740">
    <property type="term" value="F:transferase activity"/>
    <property type="evidence" value="ECO:0007669"/>
    <property type="project" value="UniProtKB-ARBA"/>
</dbReference>
<dbReference type="CDD" id="cd00779">
    <property type="entry name" value="ProRS_core_prok"/>
    <property type="match status" value="1"/>
</dbReference>
<reference evidence="14 15" key="1">
    <citation type="submission" date="2015-09" db="EMBL/GenBank/DDBJ databases">
        <title>Draft genome sequence of a Caloramator mitchellensis, a moderate thermophile from the Great Artesian Basin of Australia.</title>
        <authorList>
            <person name="Patel B.K."/>
        </authorList>
    </citation>
    <scope>NUCLEOTIDE SEQUENCE [LARGE SCALE GENOMIC DNA]</scope>
    <source>
        <strain evidence="14 15">VF08</strain>
    </source>
</reference>
<comment type="domain">
    <text evidence="12">Consists of three domains: the N-terminal catalytic domain, the editing domain and the C-terminal anticodon-binding domain.</text>
</comment>
<dbReference type="PROSITE" id="PS50862">
    <property type="entry name" value="AA_TRNA_LIGASE_II"/>
    <property type="match status" value="1"/>
</dbReference>
<dbReference type="GO" id="GO:0006433">
    <property type="term" value="P:prolyl-tRNA aminoacylation"/>
    <property type="evidence" value="ECO:0007669"/>
    <property type="project" value="UniProtKB-UniRule"/>
</dbReference>
<dbReference type="SUPFAM" id="SSF55681">
    <property type="entry name" value="Class II aaRS and biotin synthetases"/>
    <property type="match status" value="1"/>
</dbReference>
<dbReference type="EMBL" id="LKHP01000010">
    <property type="protein sequence ID" value="KRQ86391.1"/>
    <property type="molecule type" value="Genomic_DNA"/>
</dbReference>
<feature type="domain" description="Aminoacyl-transfer RNA synthetases class-II family profile" evidence="13">
    <location>
        <begin position="38"/>
        <end position="463"/>
    </location>
</feature>
<dbReference type="InterPro" id="IPR004500">
    <property type="entry name" value="Pro-tRNA-synth_IIa_bac-type"/>
</dbReference>
<dbReference type="RefSeq" id="WP_057979101.1">
    <property type="nucleotide sequence ID" value="NZ_LKHP01000010.1"/>
</dbReference>
<keyword evidence="15" id="KW-1185">Reference proteome</keyword>
<comment type="similarity">
    <text evidence="11 12">Belongs to the class-II aminoacyl-tRNA synthetase family. ProS type 1 subfamily.</text>
</comment>
<dbReference type="InterPro" id="IPR036754">
    <property type="entry name" value="YbaK/aa-tRNA-synt-asso_dom_sf"/>
</dbReference>
<evidence type="ECO:0000256" key="9">
    <source>
        <dbReference type="ARBA" id="ARBA00047671"/>
    </source>
</evidence>
<comment type="caution">
    <text evidence="14">The sequence shown here is derived from an EMBL/GenBank/DDBJ whole genome shotgun (WGS) entry which is preliminary data.</text>
</comment>
<protein>
    <recommendedName>
        <fullName evidence="12">Proline--tRNA ligase</fullName>
        <ecNumber evidence="12">6.1.1.15</ecNumber>
    </recommendedName>
    <alternativeName>
        <fullName evidence="12">Prolyl-tRNA synthetase</fullName>
        <shortName evidence="12">ProRS</shortName>
    </alternativeName>
</protein>
<evidence type="ECO:0000259" key="13">
    <source>
        <dbReference type="PROSITE" id="PS50862"/>
    </source>
</evidence>
<evidence type="ECO:0000256" key="3">
    <source>
        <dbReference type="ARBA" id="ARBA00022490"/>
    </source>
</evidence>
<gene>
    <name evidence="12 14" type="primary">proS</name>
    <name evidence="14" type="ORF">ABG79_01772</name>
</gene>
<evidence type="ECO:0000256" key="12">
    <source>
        <dbReference type="HAMAP-Rule" id="MF_01569"/>
    </source>
</evidence>
<evidence type="ECO:0000256" key="4">
    <source>
        <dbReference type="ARBA" id="ARBA00022598"/>
    </source>
</evidence>
<dbReference type="EC" id="6.1.1.15" evidence="12"/>
<dbReference type="NCBIfam" id="NF006625">
    <property type="entry name" value="PRK09194.1"/>
    <property type="match status" value="1"/>
</dbReference>
<evidence type="ECO:0000256" key="2">
    <source>
        <dbReference type="ARBA" id="ARBA00011738"/>
    </source>
</evidence>
<comment type="function">
    <text evidence="10 12">Catalyzes the attachment of proline to tRNA(Pro) in a two-step reaction: proline is first activated by ATP to form Pro-AMP and then transferred to the acceptor end of tRNA(Pro). As ProRS can inadvertently accommodate and process non-cognate amino acids such as alanine and cysteine, to avoid such errors it has two additional distinct editing activities against alanine. One activity is designated as 'pretransfer' editing and involves the tRNA(Pro)-independent hydrolysis of activated Ala-AMP. The other activity is designated 'posttransfer' editing and involves deacylation of mischarged Ala-tRNA(Pro). The misacylated Cys-tRNA(Pro) is not edited by ProRS.</text>
</comment>
<sequence>MRLSNLFMPTLREVPAEAEIASHQLMLRAALMRKLASGVYNYLPLGLRVLRKIEEIVREEMNREGAQEILCSALLPSELWKESGRWEVFGPEMFKLLDRNGREFCLGPTHEEIFTDIIRNEVKSYKDMPLNIYQIQTKYRDERRPRFGVMRSREFTMKDAYSFDTSWEGLDESFNKMHRAYTRIFERCGLDFKAVEADTGAMGGTGSMEFMVKSDIGEAEVVFCSSCDYAANIEKAPTFDKEIERKEDAKALEKVETPNVRTIEELVGFFNTTAEKFAKTLIYKADDKVVAVMVRGDRDVNETKVVNHLKCINFELADAETVKKATGADVGFAGPIGIKVDELLIDFEVKNIENMIIGANKTGYHIINAKYGRDFEGTLGDFRNIAVGDKCPKCGAEITINRGIEVGHIFKLGTKYSSAMNATFVDDKGEEKPIIMGCYGIGINRTMAAVIEQNHDEKGIMWPLSVAPYHVIVVPVVMKDEFAVNAAEEIYSKLNEMGIETLIDDRDERAGVKFNDADLIGIPIRITVGKKIKDGIVEFKLRNSSEVKEIKVEEIYDEVLKVFKQNNVKIKRLV</sequence>
<dbReference type="SUPFAM" id="SSF52954">
    <property type="entry name" value="Class II aaRS ABD-related"/>
    <property type="match status" value="1"/>
</dbReference>
<dbReference type="Proteomes" id="UP000052015">
    <property type="component" value="Unassembled WGS sequence"/>
</dbReference>
<dbReference type="PRINTS" id="PR01046">
    <property type="entry name" value="TRNASYNTHPRO"/>
</dbReference>
<comment type="catalytic activity">
    <reaction evidence="9 12">
        <text>tRNA(Pro) + L-proline + ATP = L-prolyl-tRNA(Pro) + AMP + diphosphate</text>
        <dbReference type="Rhea" id="RHEA:14305"/>
        <dbReference type="Rhea" id="RHEA-COMP:9700"/>
        <dbReference type="Rhea" id="RHEA-COMP:9702"/>
        <dbReference type="ChEBI" id="CHEBI:30616"/>
        <dbReference type="ChEBI" id="CHEBI:33019"/>
        <dbReference type="ChEBI" id="CHEBI:60039"/>
        <dbReference type="ChEBI" id="CHEBI:78442"/>
        <dbReference type="ChEBI" id="CHEBI:78532"/>
        <dbReference type="ChEBI" id="CHEBI:456215"/>
        <dbReference type="EC" id="6.1.1.15"/>
    </reaction>
</comment>
<comment type="subunit">
    <text evidence="2 12">Homodimer.</text>
</comment>
<dbReference type="GO" id="GO:0140096">
    <property type="term" value="F:catalytic activity, acting on a protein"/>
    <property type="evidence" value="ECO:0007669"/>
    <property type="project" value="UniProtKB-ARBA"/>
</dbReference>
<evidence type="ECO:0000256" key="8">
    <source>
        <dbReference type="ARBA" id="ARBA00023146"/>
    </source>
</evidence>